<dbReference type="Pfam" id="PF12034">
    <property type="entry name" value="YfbK_C"/>
    <property type="match status" value="1"/>
</dbReference>
<dbReference type="PROSITE" id="PS50234">
    <property type="entry name" value="VWFA"/>
    <property type="match status" value="1"/>
</dbReference>
<dbReference type="SMART" id="SM00327">
    <property type="entry name" value="VWA"/>
    <property type="match status" value="1"/>
</dbReference>
<accession>A0A419RQB7</accession>
<evidence type="ECO:0000313" key="4">
    <source>
        <dbReference type="Proteomes" id="UP000285232"/>
    </source>
</evidence>
<dbReference type="Pfam" id="PF12450">
    <property type="entry name" value="vWF_A"/>
    <property type="match status" value="1"/>
</dbReference>
<dbReference type="PANTHER" id="PTHR10579">
    <property type="entry name" value="CALCIUM-ACTIVATED CHLORIDE CHANNEL REGULATOR"/>
    <property type="match status" value="1"/>
</dbReference>
<dbReference type="Pfam" id="PF00092">
    <property type="entry name" value="VWA"/>
    <property type="match status" value="1"/>
</dbReference>
<gene>
    <name evidence="3" type="ORF">D6201_00030</name>
</gene>
<dbReference type="EMBL" id="RAHX01000001">
    <property type="protein sequence ID" value="RJY07955.1"/>
    <property type="molecule type" value="Genomic_DNA"/>
</dbReference>
<sequence>MRIGAGKLTAVAIIGMLAACETAITESGDRVAEAPPPPPPPSAPAPPPPPGAESIVVTGSRVSRSDMQSISPVATAEAESYEGRYLSIPPIRIATDPGREQYDGEEVSPVKLTAYEPVSTFSVDVDTGAYANVRRFLSMGQLPPAAAVRTEEMINYFRYDYPMPEDPSQPFSVTTDMAVTPWNENTHLLRVGLRGYDIAREERPAANFVFLLDVSGSMNAPDKLPLVKTAMRQLAGELEDQDRVSIVVYAGAAGLVLDPTNDEDEIRRAIDSLEAGGSTAGGAGLRLAYDVARSAFIEDGVNRVILATDGDFNVGISDRDALVEMIERERDSGITLTTLGFGTGNLNDAMMEQIANHGNGNYAYIDSAMEARKVLSDEMTSTLFTIAHDVKVQVEFNPALVSQYRLIGYENRALREEDFDNDAVDAGEIGAGHQVTALYEIVPAGTPGWSRPRRYEAQPEVPATRTDEMGFVQLRYKLPGEDRSRLIQRPLPTRLLTGADRVRGDMAFASAVAAYGQLLRGDALLNGFDYDDAVALAGRQDGYWREEFLQLAALAESLDAR</sequence>
<keyword evidence="4" id="KW-1185">Reference proteome</keyword>
<dbReference type="Gene3D" id="3.40.50.410">
    <property type="entry name" value="von Willebrand factor, type A domain"/>
    <property type="match status" value="1"/>
</dbReference>
<feature type="region of interest" description="Disordered" evidence="1">
    <location>
        <begin position="27"/>
        <end position="58"/>
    </location>
</feature>
<evidence type="ECO:0000313" key="3">
    <source>
        <dbReference type="EMBL" id="RJY07955.1"/>
    </source>
</evidence>
<feature type="compositionally biased region" description="Pro residues" evidence="1">
    <location>
        <begin position="34"/>
        <end position="51"/>
    </location>
</feature>
<comment type="caution">
    <text evidence="3">The sequence shown here is derived from an EMBL/GenBank/DDBJ whole genome shotgun (WGS) entry which is preliminary data.</text>
</comment>
<dbReference type="InterPro" id="IPR036465">
    <property type="entry name" value="vWFA_dom_sf"/>
</dbReference>
<organism evidence="3 4">
    <name type="scientific">Aurantiacibacter aquimixticola</name>
    <dbReference type="NCBI Taxonomy" id="1958945"/>
    <lineage>
        <taxon>Bacteria</taxon>
        <taxon>Pseudomonadati</taxon>
        <taxon>Pseudomonadota</taxon>
        <taxon>Alphaproteobacteria</taxon>
        <taxon>Sphingomonadales</taxon>
        <taxon>Erythrobacteraceae</taxon>
        <taxon>Aurantiacibacter</taxon>
    </lineage>
</organism>
<evidence type="ECO:0000256" key="1">
    <source>
        <dbReference type="SAM" id="MobiDB-lite"/>
    </source>
</evidence>
<dbReference type="OrthoDB" id="9805121at2"/>
<name>A0A419RQB7_9SPHN</name>
<dbReference type="InterPro" id="IPR051266">
    <property type="entry name" value="CLCR"/>
</dbReference>
<protein>
    <submittedName>
        <fullName evidence="3">VWA domain-containing protein</fullName>
    </submittedName>
</protein>
<evidence type="ECO:0000259" key="2">
    <source>
        <dbReference type="PROSITE" id="PS50234"/>
    </source>
</evidence>
<reference evidence="3 4" key="1">
    <citation type="journal article" date="2017" name="Int. J. Syst. Evol. Microbiol.">
        <title>Erythrobacter aquimixticola sp. nov., isolated from the junction between the ocean and a freshwater spring.</title>
        <authorList>
            <person name="Park S."/>
            <person name="Jung Y.T."/>
            <person name="Choi S.J."/>
            <person name="Yoon J.H."/>
        </authorList>
    </citation>
    <scope>NUCLEOTIDE SEQUENCE [LARGE SCALE GENOMIC DNA]</scope>
    <source>
        <strain evidence="3 4">JSSK-14</strain>
    </source>
</reference>
<proteinExistence type="predicted"/>
<dbReference type="CDD" id="cd01465">
    <property type="entry name" value="vWA_subgroup"/>
    <property type="match status" value="1"/>
</dbReference>
<feature type="domain" description="VWFA" evidence="2">
    <location>
        <begin position="207"/>
        <end position="383"/>
    </location>
</feature>
<dbReference type="InterPro" id="IPR002035">
    <property type="entry name" value="VWF_A"/>
</dbReference>
<dbReference type="PANTHER" id="PTHR10579:SF43">
    <property type="entry name" value="ZINC FINGER (C3HC4-TYPE RING FINGER) FAMILY PROTEIN"/>
    <property type="match status" value="1"/>
</dbReference>
<dbReference type="InterPro" id="IPR021908">
    <property type="entry name" value="YfbK_C"/>
</dbReference>
<dbReference type="PROSITE" id="PS51257">
    <property type="entry name" value="PROKAR_LIPOPROTEIN"/>
    <property type="match status" value="1"/>
</dbReference>
<dbReference type="AlphaFoldDB" id="A0A419RQB7"/>
<dbReference type="SUPFAM" id="SSF53300">
    <property type="entry name" value="vWA-like"/>
    <property type="match status" value="1"/>
</dbReference>
<dbReference type="InterPro" id="IPR022156">
    <property type="entry name" value="Uncharacterised_YfbK_N"/>
</dbReference>
<dbReference type="Proteomes" id="UP000285232">
    <property type="component" value="Unassembled WGS sequence"/>
</dbReference>